<proteinExistence type="predicted"/>
<gene>
    <name evidence="3" type="ORF">K461DRAFT_290610</name>
</gene>
<evidence type="ECO:0000313" key="4">
    <source>
        <dbReference type="Proteomes" id="UP000799439"/>
    </source>
</evidence>
<keyword evidence="4" id="KW-1185">Reference proteome</keyword>
<evidence type="ECO:0000256" key="1">
    <source>
        <dbReference type="SAM" id="MobiDB-lite"/>
    </source>
</evidence>
<feature type="compositionally biased region" description="Polar residues" evidence="1">
    <location>
        <begin position="332"/>
        <end position="344"/>
    </location>
</feature>
<feature type="compositionally biased region" description="Low complexity" evidence="1">
    <location>
        <begin position="206"/>
        <end position="217"/>
    </location>
</feature>
<organism evidence="3 4">
    <name type="scientific">Myriangium duriaei CBS 260.36</name>
    <dbReference type="NCBI Taxonomy" id="1168546"/>
    <lineage>
        <taxon>Eukaryota</taxon>
        <taxon>Fungi</taxon>
        <taxon>Dikarya</taxon>
        <taxon>Ascomycota</taxon>
        <taxon>Pezizomycotina</taxon>
        <taxon>Dothideomycetes</taxon>
        <taxon>Dothideomycetidae</taxon>
        <taxon>Myriangiales</taxon>
        <taxon>Myriangiaceae</taxon>
        <taxon>Myriangium</taxon>
    </lineage>
</organism>
<dbReference type="PANTHER" id="PTHR10845:SF267">
    <property type="entry name" value="REGULATOR OF G PROTEIN SIGNALING DOMAIN PROTEIN (AFU_ORTHOLOGUE AFUA_6G06860)"/>
    <property type="match status" value="1"/>
</dbReference>
<dbReference type="InterPro" id="IPR036305">
    <property type="entry name" value="RGS_sf"/>
</dbReference>
<dbReference type="InterPro" id="IPR016137">
    <property type="entry name" value="RGS"/>
</dbReference>
<feature type="compositionally biased region" description="Polar residues" evidence="1">
    <location>
        <begin position="279"/>
        <end position="290"/>
    </location>
</feature>
<dbReference type="OrthoDB" id="10266999at2759"/>
<dbReference type="Gene3D" id="1.10.167.10">
    <property type="entry name" value="Regulator of G-protein Signalling 4, domain 2"/>
    <property type="match status" value="1"/>
</dbReference>
<dbReference type="PANTHER" id="PTHR10845">
    <property type="entry name" value="REGULATOR OF G PROTEIN SIGNALING"/>
    <property type="match status" value="1"/>
</dbReference>
<accession>A0A9P4MJR4</accession>
<feature type="domain" description="RGS" evidence="2">
    <location>
        <begin position="48"/>
        <end position="163"/>
    </location>
</feature>
<dbReference type="AlphaFoldDB" id="A0A9P4MJR4"/>
<dbReference type="SUPFAM" id="SSF48097">
    <property type="entry name" value="Regulator of G-protein signaling, RGS"/>
    <property type="match status" value="1"/>
</dbReference>
<reference evidence="3" key="1">
    <citation type="journal article" date="2020" name="Stud. Mycol.">
        <title>101 Dothideomycetes genomes: a test case for predicting lifestyles and emergence of pathogens.</title>
        <authorList>
            <person name="Haridas S."/>
            <person name="Albert R."/>
            <person name="Binder M."/>
            <person name="Bloem J."/>
            <person name="Labutti K."/>
            <person name="Salamov A."/>
            <person name="Andreopoulos B."/>
            <person name="Baker S."/>
            <person name="Barry K."/>
            <person name="Bills G."/>
            <person name="Bluhm B."/>
            <person name="Cannon C."/>
            <person name="Castanera R."/>
            <person name="Culley D."/>
            <person name="Daum C."/>
            <person name="Ezra D."/>
            <person name="Gonzalez J."/>
            <person name="Henrissat B."/>
            <person name="Kuo A."/>
            <person name="Liang C."/>
            <person name="Lipzen A."/>
            <person name="Lutzoni F."/>
            <person name="Magnuson J."/>
            <person name="Mondo S."/>
            <person name="Nolan M."/>
            <person name="Ohm R."/>
            <person name="Pangilinan J."/>
            <person name="Park H.-J."/>
            <person name="Ramirez L."/>
            <person name="Alfaro M."/>
            <person name="Sun H."/>
            <person name="Tritt A."/>
            <person name="Yoshinaga Y."/>
            <person name="Zwiers L.-H."/>
            <person name="Turgeon B."/>
            <person name="Goodwin S."/>
            <person name="Spatafora J."/>
            <person name="Crous P."/>
            <person name="Grigoriev I."/>
        </authorList>
    </citation>
    <scope>NUCLEOTIDE SEQUENCE</scope>
    <source>
        <strain evidence="3">CBS 260.36</strain>
    </source>
</reference>
<evidence type="ECO:0000259" key="2">
    <source>
        <dbReference type="PROSITE" id="PS50132"/>
    </source>
</evidence>
<protein>
    <submittedName>
        <fullName evidence="3">Regulator of G protein signaling superfamily</fullName>
    </submittedName>
</protein>
<dbReference type="SMART" id="SM00315">
    <property type="entry name" value="RGS"/>
    <property type="match status" value="1"/>
</dbReference>
<comment type="caution">
    <text evidence="3">The sequence shown here is derived from an EMBL/GenBank/DDBJ whole genome shotgun (WGS) entry which is preliminary data.</text>
</comment>
<dbReference type="Proteomes" id="UP000799439">
    <property type="component" value="Unassembled WGS sequence"/>
</dbReference>
<feature type="compositionally biased region" description="Basic and acidic residues" evidence="1">
    <location>
        <begin position="175"/>
        <end position="194"/>
    </location>
</feature>
<dbReference type="CDD" id="cd07440">
    <property type="entry name" value="RGS"/>
    <property type="match status" value="1"/>
</dbReference>
<dbReference type="EMBL" id="ML996082">
    <property type="protein sequence ID" value="KAF2155592.1"/>
    <property type="molecule type" value="Genomic_DNA"/>
</dbReference>
<feature type="compositionally biased region" description="Polar residues" evidence="1">
    <location>
        <begin position="224"/>
        <end position="268"/>
    </location>
</feature>
<dbReference type="Pfam" id="PF00615">
    <property type="entry name" value="RGS"/>
    <property type="match status" value="1"/>
</dbReference>
<sequence>MSGDEAVMSRPTPITVPARHANTCSAKRPSLKEILSNSSPPPWTLTAFMAYLSNNHCLETLEFTMDAARYKKHYAKIVAKSGDQTISPQSKEAANIKVLWQRLIEAYIRPNGSREINIPSEVRDPILHYDFTAAPPPPEALDIAVTKVYELMEESVLVPFLNSMSPPATASPHSCDCKSPDEPEVTSPREDRFSSKFRKTRFAKYSPPSASPTESPTIGFPPQQGFSNRKSAPVSLTTALHRNRLSNRLSPTSSVKESSQTTMSSSGDPASAPGLTDDSGYTSSHTTESIMTPPMSPPEDELALSPRSSRESGGWKKFGRLSQWKPMRKKSQQNFAKDTTESLP</sequence>
<name>A0A9P4MJR4_9PEZI</name>
<dbReference type="InterPro" id="IPR044926">
    <property type="entry name" value="RGS_subdomain_2"/>
</dbReference>
<dbReference type="PROSITE" id="PS50132">
    <property type="entry name" value="RGS"/>
    <property type="match status" value="1"/>
</dbReference>
<feature type="region of interest" description="Disordered" evidence="1">
    <location>
        <begin position="168"/>
        <end position="344"/>
    </location>
</feature>
<evidence type="ECO:0000313" key="3">
    <source>
        <dbReference type="EMBL" id="KAF2155592.1"/>
    </source>
</evidence>